<keyword evidence="5 6" id="KW-0472">Membrane</keyword>
<dbReference type="PANTHER" id="PTHR23501">
    <property type="entry name" value="MAJOR FACILITATOR SUPERFAMILY"/>
    <property type="match status" value="1"/>
</dbReference>
<name>A0AA37LVE1_9PEZI</name>
<dbReference type="InterPro" id="IPR011701">
    <property type="entry name" value="MFS"/>
</dbReference>
<evidence type="ECO:0000313" key="7">
    <source>
        <dbReference type="EMBL" id="GJC85423.1"/>
    </source>
</evidence>
<protein>
    <submittedName>
        <fullName evidence="7">Efflux pump mlcE</fullName>
    </submittedName>
</protein>
<comment type="similarity">
    <text evidence="2">Belongs to the major facilitator superfamily. TCR/Tet family.</text>
</comment>
<evidence type="ECO:0000256" key="5">
    <source>
        <dbReference type="ARBA" id="ARBA00023136"/>
    </source>
</evidence>
<dbReference type="GO" id="GO:0022857">
    <property type="term" value="F:transmembrane transporter activity"/>
    <property type="evidence" value="ECO:0007669"/>
    <property type="project" value="InterPro"/>
</dbReference>
<feature type="transmembrane region" description="Helical" evidence="6">
    <location>
        <begin position="283"/>
        <end position="307"/>
    </location>
</feature>
<reference evidence="7 8" key="1">
    <citation type="submission" date="2021-07" db="EMBL/GenBank/DDBJ databases">
        <title>Genome data of Colletotrichum spaethianum.</title>
        <authorList>
            <person name="Utami Y.D."/>
            <person name="Hiruma K."/>
        </authorList>
    </citation>
    <scope>NUCLEOTIDE SEQUENCE [LARGE SCALE GENOMIC DNA]</scope>
    <source>
        <strain evidence="7 8">MAFF 242679</strain>
    </source>
</reference>
<keyword evidence="4 6" id="KW-1133">Transmembrane helix</keyword>
<feature type="transmembrane region" description="Helical" evidence="6">
    <location>
        <begin position="175"/>
        <end position="193"/>
    </location>
</feature>
<keyword evidence="3 6" id="KW-0812">Transmembrane</keyword>
<dbReference type="EMBL" id="BPPX01000018">
    <property type="protein sequence ID" value="GJC85423.1"/>
    <property type="molecule type" value="Genomic_DNA"/>
</dbReference>
<comment type="subcellular location">
    <subcellularLocation>
        <location evidence="1">Membrane</location>
        <topology evidence="1">Multi-pass membrane protein</topology>
    </subcellularLocation>
</comment>
<comment type="caution">
    <text evidence="7">The sequence shown here is derived from an EMBL/GenBank/DDBJ whole genome shotgun (WGS) entry which is preliminary data.</text>
</comment>
<evidence type="ECO:0000256" key="1">
    <source>
        <dbReference type="ARBA" id="ARBA00004141"/>
    </source>
</evidence>
<dbReference type="InterPro" id="IPR036259">
    <property type="entry name" value="MFS_trans_sf"/>
</dbReference>
<dbReference type="Proteomes" id="UP001055172">
    <property type="component" value="Unassembled WGS sequence"/>
</dbReference>
<evidence type="ECO:0000256" key="4">
    <source>
        <dbReference type="ARBA" id="ARBA00022989"/>
    </source>
</evidence>
<organism evidence="7 8">
    <name type="scientific">Colletotrichum liriopes</name>
    <dbReference type="NCBI Taxonomy" id="708192"/>
    <lineage>
        <taxon>Eukaryota</taxon>
        <taxon>Fungi</taxon>
        <taxon>Dikarya</taxon>
        <taxon>Ascomycota</taxon>
        <taxon>Pezizomycotina</taxon>
        <taxon>Sordariomycetes</taxon>
        <taxon>Hypocreomycetidae</taxon>
        <taxon>Glomerellales</taxon>
        <taxon>Glomerellaceae</taxon>
        <taxon>Colletotrichum</taxon>
        <taxon>Colletotrichum spaethianum species complex</taxon>
    </lineage>
</organism>
<dbReference type="Pfam" id="PF07690">
    <property type="entry name" value="MFS_1"/>
    <property type="match status" value="1"/>
</dbReference>
<sequence>MQLGTVFGPLLGGLFTQFTTWRWCFYINLPVGGVAGILLILIKIPELTVKGPFTLSLLKKTIPEIDLIGFALFTPASTMFLLALQFGGNDYPWNSSVVIGLFCGAGVSAILFVVWERRVGDRAMIPFSVAGRRIVYCSALNGAALVVAILVAAQYLPIYFQGVLGYGPAMSGVNLLPTILSQLVMVILSGVLIQKAGYYLPIAVAGSALSAIGNGLVSMFSPTTKVATWIGFQIVLGSGRGIGMQTVSLFQIPIVPSRSHPTNIWPQGVIAVQNGLPAAQIPIGIAFTIFCQNFAGAIFVVVSNVIFTHSLASEIRAHAPSVSLQAALAAGSKPSAIRSLVPPGSSEIDGVLAAFSNSINKVFYLLVASCGGGLLASFGMGWVNIKKKKHPQT</sequence>
<evidence type="ECO:0000256" key="3">
    <source>
        <dbReference type="ARBA" id="ARBA00022692"/>
    </source>
</evidence>
<feature type="transmembrane region" description="Helical" evidence="6">
    <location>
        <begin position="93"/>
        <end position="114"/>
    </location>
</feature>
<evidence type="ECO:0000313" key="8">
    <source>
        <dbReference type="Proteomes" id="UP001055172"/>
    </source>
</evidence>
<feature type="transmembrane region" description="Helical" evidence="6">
    <location>
        <begin position="134"/>
        <end position="155"/>
    </location>
</feature>
<proteinExistence type="inferred from homology"/>
<feature type="transmembrane region" description="Helical" evidence="6">
    <location>
        <begin position="65"/>
        <end position="87"/>
    </location>
</feature>
<feature type="transmembrane region" description="Helical" evidence="6">
    <location>
        <begin position="200"/>
        <end position="220"/>
    </location>
</feature>
<evidence type="ECO:0000256" key="2">
    <source>
        <dbReference type="ARBA" id="ARBA00007520"/>
    </source>
</evidence>
<gene>
    <name evidence="7" type="ORF">ColLi_08261</name>
</gene>
<feature type="transmembrane region" description="Helical" evidence="6">
    <location>
        <begin position="20"/>
        <end position="44"/>
    </location>
</feature>
<dbReference type="PANTHER" id="PTHR23501:SF193">
    <property type="entry name" value="MULTIDRUG TRANSPORTER, PUTATIVE (AFU_ORTHOLOGUE AFUA_8G00940)-RELATED"/>
    <property type="match status" value="1"/>
</dbReference>
<dbReference type="Gene3D" id="1.20.1250.20">
    <property type="entry name" value="MFS general substrate transporter like domains"/>
    <property type="match status" value="1"/>
</dbReference>
<dbReference type="GO" id="GO:0005886">
    <property type="term" value="C:plasma membrane"/>
    <property type="evidence" value="ECO:0007669"/>
    <property type="project" value="TreeGrafter"/>
</dbReference>
<keyword evidence="8" id="KW-1185">Reference proteome</keyword>
<evidence type="ECO:0000256" key="6">
    <source>
        <dbReference type="SAM" id="Phobius"/>
    </source>
</evidence>
<feature type="transmembrane region" description="Helical" evidence="6">
    <location>
        <begin position="362"/>
        <end position="383"/>
    </location>
</feature>
<accession>A0AA37LVE1</accession>
<dbReference type="SUPFAM" id="SSF103473">
    <property type="entry name" value="MFS general substrate transporter"/>
    <property type="match status" value="1"/>
</dbReference>
<dbReference type="AlphaFoldDB" id="A0AA37LVE1"/>